<dbReference type="EMBL" id="JANDWN010000023">
    <property type="protein sequence ID" value="MCP9600196.1"/>
    <property type="molecule type" value="Genomic_DNA"/>
</dbReference>
<name>A0AAW5ISC4_9BACT</name>
<dbReference type="InterPro" id="IPR046905">
    <property type="entry name" value="ABC-3C_MC1"/>
</dbReference>
<dbReference type="RefSeq" id="WP_254974309.1">
    <property type="nucleotide sequence ID" value="NZ_JANDWK010000021.1"/>
</dbReference>
<gene>
    <name evidence="1" type="ORF">NNC55_09545</name>
</gene>
<comment type="caution">
    <text evidence="1">The sequence shown here is derived from an EMBL/GenBank/DDBJ whole genome shotgun (WGS) entry which is preliminary data.</text>
</comment>
<evidence type="ECO:0000313" key="2">
    <source>
        <dbReference type="Proteomes" id="UP001204486"/>
    </source>
</evidence>
<accession>A0AAW5ISC4</accession>
<organism evidence="1 2">
    <name type="scientific">Segatella copri</name>
    <dbReference type="NCBI Taxonomy" id="165179"/>
    <lineage>
        <taxon>Bacteria</taxon>
        <taxon>Pseudomonadati</taxon>
        <taxon>Bacteroidota</taxon>
        <taxon>Bacteroidia</taxon>
        <taxon>Bacteroidales</taxon>
        <taxon>Prevotellaceae</taxon>
        <taxon>Segatella</taxon>
    </lineage>
</organism>
<protein>
    <submittedName>
        <fullName evidence="1">Uncharacterized protein</fullName>
    </submittedName>
</protein>
<dbReference type="Pfam" id="PF20289">
    <property type="entry name" value="MComp1"/>
    <property type="match status" value="1"/>
</dbReference>
<proteinExistence type="predicted"/>
<dbReference type="AlphaFoldDB" id="A0AAW5ISC4"/>
<evidence type="ECO:0000313" key="1">
    <source>
        <dbReference type="EMBL" id="MCP9600196.1"/>
    </source>
</evidence>
<reference evidence="1" key="1">
    <citation type="submission" date="2022-07" db="EMBL/GenBank/DDBJ databases">
        <title>Prevotella copri.</title>
        <authorList>
            <person name="Yang C."/>
        </authorList>
    </citation>
    <scope>NUCLEOTIDE SEQUENCE</scope>
    <source>
        <strain evidence="1">HF1476</strain>
    </source>
</reference>
<dbReference type="Proteomes" id="UP001204486">
    <property type="component" value="Unassembled WGS sequence"/>
</dbReference>
<sequence>METFRDFIIKEFTANGYDIIGNLENILLLKNHVHEDYWLITEDVVCYQEQANLFQEMQNSYYTDYPLAEKNISLLILYDAKSLTIDANEIIAIENDPIYFKKYMLAYTYESYISLMDLLANSSVADLAMNNDIFSKMMGEEELGPATLLYNIMHKLPFIPLRQQTVDSQKQNIFFSAKSNAGQLIGFLDSLPDQEDAINQAIWELVKVENNEEIDN</sequence>